<keyword evidence="9" id="KW-1185">Reference proteome</keyword>
<keyword evidence="8" id="KW-0282">Flagellum</keyword>
<dbReference type="EMBL" id="JAFFZP010000006">
    <property type="protein sequence ID" value="MBN0986806.1"/>
    <property type="molecule type" value="Genomic_DNA"/>
</dbReference>
<evidence type="ECO:0000313" key="9">
    <source>
        <dbReference type="Proteomes" id="UP000760472"/>
    </source>
</evidence>
<organism evidence="8 9">
    <name type="scientific">Amphritea pacifica</name>
    <dbReference type="NCBI Taxonomy" id="2811233"/>
    <lineage>
        <taxon>Bacteria</taxon>
        <taxon>Pseudomonadati</taxon>
        <taxon>Pseudomonadota</taxon>
        <taxon>Gammaproteobacteria</taxon>
        <taxon>Oceanospirillales</taxon>
        <taxon>Oceanospirillaceae</taxon>
        <taxon>Amphritea</taxon>
    </lineage>
</organism>
<dbReference type="InterPro" id="IPR001492">
    <property type="entry name" value="Flagellin"/>
</dbReference>
<evidence type="ECO:0000256" key="4">
    <source>
        <dbReference type="ARBA" id="ARBA00022525"/>
    </source>
</evidence>
<dbReference type="InterPro" id="IPR046358">
    <property type="entry name" value="Flagellin_C"/>
</dbReference>
<evidence type="ECO:0000259" key="7">
    <source>
        <dbReference type="Pfam" id="PF00700"/>
    </source>
</evidence>
<reference evidence="8 9" key="1">
    <citation type="submission" date="2021-02" db="EMBL/GenBank/DDBJ databases">
        <title>A novel species of genus Amphritea isolated from a fishpond in China.</title>
        <authorList>
            <person name="Lu H."/>
        </authorList>
    </citation>
    <scope>NUCLEOTIDE SEQUENCE [LARGE SCALE GENOMIC DNA]</scope>
    <source>
        <strain evidence="8 9">RP18W</strain>
    </source>
</reference>
<keyword evidence="5" id="KW-0975">Bacterial flagellum</keyword>
<dbReference type="NCBIfam" id="TIGR02550">
    <property type="entry name" value="flagell_flgL"/>
    <property type="match status" value="1"/>
</dbReference>
<feature type="domain" description="Flagellin N-terminal" evidence="6">
    <location>
        <begin position="3"/>
        <end position="140"/>
    </location>
</feature>
<accession>A0ABS2W517</accession>
<dbReference type="Pfam" id="PF00669">
    <property type="entry name" value="Flagellin_N"/>
    <property type="match status" value="1"/>
</dbReference>
<dbReference type="SUPFAM" id="SSF64518">
    <property type="entry name" value="Phase 1 flagellin"/>
    <property type="match status" value="1"/>
</dbReference>
<dbReference type="PANTHER" id="PTHR42792:SF1">
    <property type="entry name" value="FLAGELLAR HOOK-ASSOCIATED PROTEIN 3"/>
    <property type="match status" value="1"/>
</dbReference>
<gene>
    <name evidence="8" type="primary">flgL</name>
    <name evidence="8" type="ORF">JW498_05490</name>
</gene>
<dbReference type="Proteomes" id="UP000760472">
    <property type="component" value="Unassembled WGS sequence"/>
</dbReference>
<dbReference type="Gene3D" id="1.20.1330.10">
    <property type="entry name" value="f41 fragment of flagellin, N-terminal domain"/>
    <property type="match status" value="2"/>
</dbReference>
<dbReference type="InterPro" id="IPR013384">
    <property type="entry name" value="Flagell_FlgL"/>
</dbReference>
<keyword evidence="4" id="KW-0964">Secreted</keyword>
<name>A0ABS2W517_9GAMM</name>
<evidence type="ECO:0000256" key="1">
    <source>
        <dbReference type="ARBA" id="ARBA00004365"/>
    </source>
</evidence>
<comment type="subcellular location">
    <subcellularLocation>
        <location evidence="1">Bacterial flagellum</location>
    </subcellularLocation>
    <subcellularLocation>
        <location evidence="2">Secreted</location>
    </subcellularLocation>
</comment>
<sequence length="409" mass="44698">MRISTAQIFSRNTDNINNANSSLFKTQQQLSTGKRILQPSDDPVATAQLIKLDKEISKTEKFQDNIVVSRRRLNLEETTLDAVNNATQRIKELAIQANSGAVNDNDRTLIASELKELESQLFGLLNTQDTQGEYLFSGYKGFDAAYRYDGATDSYVFNGDEGSRSIQVGPNANIVSTDSGFNIFENVPSQLALVPATGNEFSGRIITDFGTFGEFTDSRGPATVTFDTVAGTYSVTDAQGDPVFGGNPAAELTDISYQQGDTIEFEGLSLVIDSPADGAVVIETETQRTNVLNMVHQLNAALTSINTVGDPQGTERLNEAVNRALLQIDSIESKNIQVRGSIGARMNTLDAQESVNEEYMLYTNEAQSSLQDLDYNDAISRFTLQQTTLNAAYASFAKIQNLSLFNYIN</sequence>
<keyword evidence="8" id="KW-0966">Cell projection</keyword>
<keyword evidence="8" id="KW-0969">Cilium</keyword>
<evidence type="ECO:0000259" key="6">
    <source>
        <dbReference type="Pfam" id="PF00669"/>
    </source>
</evidence>
<feature type="domain" description="Flagellin C-terminal" evidence="7">
    <location>
        <begin position="337"/>
        <end position="408"/>
    </location>
</feature>
<evidence type="ECO:0000256" key="2">
    <source>
        <dbReference type="ARBA" id="ARBA00004613"/>
    </source>
</evidence>
<proteinExistence type="inferred from homology"/>
<evidence type="ECO:0000313" key="8">
    <source>
        <dbReference type="EMBL" id="MBN0986806.1"/>
    </source>
</evidence>
<comment type="similarity">
    <text evidence="3">Belongs to the bacterial flagellin family.</text>
</comment>
<dbReference type="PANTHER" id="PTHR42792">
    <property type="entry name" value="FLAGELLIN"/>
    <property type="match status" value="1"/>
</dbReference>
<evidence type="ECO:0000256" key="3">
    <source>
        <dbReference type="ARBA" id="ARBA00005709"/>
    </source>
</evidence>
<evidence type="ECO:0000256" key="5">
    <source>
        <dbReference type="ARBA" id="ARBA00023143"/>
    </source>
</evidence>
<dbReference type="RefSeq" id="WP_205208860.1">
    <property type="nucleotide sequence ID" value="NZ_JAFFZO010000002.1"/>
</dbReference>
<dbReference type="InterPro" id="IPR001029">
    <property type="entry name" value="Flagellin_N"/>
</dbReference>
<comment type="caution">
    <text evidence="8">The sequence shown here is derived from an EMBL/GenBank/DDBJ whole genome shotgun (WGS) entry which is preliminary data.</text>
</comment>
<dbReference type="Pfam" id="PF00700">
    <property type="entry name" value="Flagellin_C"/>
    <property type="match status" value="1"/>
</dbReference>
<protein>
    <submittedName>
        <fullName evidence="8">Flagellar hook-associated protein FlgL</fullName>
    </submittedName>
</protein>